<keyword evidence="2" id="KW-0813">Transport</keyword>
<dbReference type="EMBL" id="PVXO01000037">
    <property type="protein sequence ID" value="PRR78680.1"/>
    <property type="molecule type" value="Genomic_DNA"/>
</dbReference>
<name>A0A2T0B466_9CLOT</name>
<dbReference type="Pfam" id="PF00209">
    <property type="entry name" value="SNF"/>
    <property type="match status" value="2"/>
</dbReference>
<comment type="caution">
    <text evidence="7">The sequence shown here is derived from an EMBL/GenBank/DDBJ whole genome shotgun (WGS) entry which is preliminary data.</text>
</comment>
<evidence type="ECO:0000256" key="4">
    <source>
        <dbReference type="ARBA" id="ARBA00022989"/>
    </source>
</evidence>
<evidence type="ECO:0000313" key="8">
    <source>
        <dbReference type="Proteomes" id="UP000239706"/>
    </source>
</evidence>
<feature type="transmembrane region" description="Helical" evidence="6">
    <location>
        <begin position="268"/>
        <end position="293"/>
    </location>
</feature>
<reference evidence="7 8" key="1">
    <citation type="submission" date="2018-03" db="EMBL/GenBank/DDBJ databases">
        <title>Genome sequence of Clostridium liquoris DSM 100320.</title>
        <authorList>
            <person name="Poehlein A."/>
            <person name="Daniel R."/>
        </authorList>
    </citation>
    <scope>NUCLEOTIDE SEQUENCE [LARGE SCALE GENOMIC DNA]</scope>
    <source>
        <strain evidence="7 8">DSM 100320</strain>
    </source>
</reference>
<feature type="transmembrane region" description="Helical" evidence="6">
    <location>
        <begin position="432"/>
        <end position="451"/>
    </location>
</feature>
<dbReference type="InterPro" id="IPR037272">
    <property type="entry name" value="SNS_sf"/>
</dbReference>
<evidence type="ECO:0000313" key="7">
    <source>
        <dbReference type="EMBL" id="PRR78680.1"/>
    </source>
</evidence>
<protein>
    <submittedName>
        <fullName evidence="7">Sodium:neurotransmitter symporter family protein</fullName>
    </submittedName>
</protein>
<feature type="transmembrane region" description="Helical" evidence="6">
    <location>
        <begin position="26"/>
        <end position="46"/>
    </location>
</feature>
<dbReference type="PROSITE" id="PS50267">
    <property type="entry name" value="NA_NEUROTRAN_SYMP_3"/>
    <property type="match status" value="1"/>
</dbReference>
<feature type="transmembrane region" description="Helical" evidence="6">
    <location>
        <begin position="105"/>
        <end position="129"/>
    </location>
</feature>
<comment type="subcellular location">
    <subcellularLocation>
        <location evidence="1">Membrane</location>
        <topology evidence="1">Multi-pass membrane protein</topology>
    </subcellularLocation>
</comment>
<dbReference type="PANTHER" id="PTHR42948:SF1">
    <property type="entry name" value="TRANSPORTER"/>
    <property type="match status" value="1"/>
</dbReference>
<dbReference type="PANTHER" id="PTHR42948">
    <property type="entry name" value="TRANSPORTER"/>
    <property type="match status" value="1"/>
</dbReference>
<evidence type="ECO:0000256" key="2">
    <source>
        <dbReference type="ARBA" id="ARBA00022448"/>
    </source>
</evidence>
<keyword evidence="4 6" id="KW-1133">Transmembrane helix</keyword>
<keyword evidence="8" id="KW-1185">Reference proteome</keyword>
<evidence type="ECO:0000256" key="6">
    <source>
        <dbReference type="SAM" id="Phobius"/>
    </source>
</evidence>
<dbReference type="GO" id="GO:0016020">
    <property type="term" value="C:membrane"/>
    <property type="evidence" value="ECO:0007669"/>
    <property type="project" value="UniProtKB-SubCell"/>
</dbReference>
<feature type="transmembrane region" description="Helical" evidence="6">
    <location>
        <begin position="231"/>
        <end position="256"/>
    </location>
</feature>
<feature type="transmembrane region" description="Helical" evidence="6">
    <location>
        <begin position="191"/>
        <end position="211"/>
    </location>
</feature>
<dbReference type="NCBIfam" id="NF037979">
    <property type="entry name" value="Na_transp"/>
    <property type="match status" value="1"/>
</dbReference>
<sequence>MGNNNHEKNHIDVSVDGNRDAFSSKFGFIVACIGSAVGMGNIWLFPYRVGQFGGAAFLIPYFVFVILLGFTGVIGEMSFGRAMGTGPLGAFKKALERRGKKHGDLIGLIPVIGSLGIAIGYSVVVGWILRFTVGSITGSMVNAQDSGAYFGAIAGRMGSVNWHMLALAITFIVMLAGVSNGIEKVNKVMMPAFYILFIILAIRVVTLPGAMEGYKYLFVPRWEYLGDPKTWVYALGQAFFSLSLAGSGTVVYGSYLKKTEDVVESAKYVAIFDTIAAMLAALVIIPSVFAFSMDPGAGPALMFITMPNVFKQMPAGQLFSIFFFIAVLFAGVTSLVNLFETPIETLQERFKLSRKASVAVIALIGAVTGIILEDGDMLGAWMDVISIYVIPLGALLSAIMFYWVCGSKFAREQVQLGRKNELGSWFEPMTKYVFCGLTIIVYILGIFYGGIG</sequence>
<feature type="transmembrane region" description="Helical" evidence="6">
    <location>
        <begin position="356"/>
        <end position="372"/>
    </location>
</feature>
<accession>A0A2T0B466</accession>
<dbReference type="Proteomes" id="UP000239706">
    <property type="component" value="Unassembled WGS sequence"/>
</dbReference>
<dbReference type="OrthoDB" id="9762833at2"/>
<feature type="transmembrane region" description="Helical" evidence="6">
    <location>
        <begin position="313"/>
        <end position="336"/>
    </location>
</feature>
<feature type="transmembrane region" description="Helical" evidence="6">
    <location>
        <begin position="160"/>
        <end position="179"/>
    </location>
</feature>
<gene>
    <name evidence="7" type="ORF">CLLI_14200</name>
</gene>
<feature type="transmembrane region" description="Helical" evidence="6">
    <location>
        <begin position="384"/>
        <end position="405"/>
    </location>
</feature>
<organism evidence="7 8">
    <name type="scientific">Clostridium liquoris</name>
    <dbReference type="NCBI Taxonomy" id="1289519"/>
    <lineage>
        <taxon>Bacteria</taxon>
        <taxon>Bacillati</taxon>
        <taxon>Bacillota</taxon>
        <taxon>Clostridia</taxon>
        <taxon>Eubacteriales</taxon>
        <taxon>Clostridiaceae</taxon>
        <taxon>Clostridium</taxon>
    </lineage>
</organism>
<dbReference type="CDD" id="cd10336">
    <property type="entry name" value="SLC6sbd_Tyt1-Like"/>
    <property type="match status" value="1"/>
</dbReference>
<feature type="transmembrane region" description="Helical" evidence="6">
    <location>
        <begin position="52"/>
        <end position="74"/>
    </location>
</feature>
<keyword evidence="5 6" id="KW-0472">Membrane</keyword>
<dbReference type="InterPro" id="IPR047218">
    <property type="entry name" value="YocR/YhdH-like"/>
</dbReference>
<proteinExistence type="predicted"/>
<evidence type="ECO:0000256" key="5">
    <source>
        <dbReference type="ARBA" id="ARBA00023136"/>
    </source>
</evidence>
<dbReference type="PRINTS" id="PR00176">
    <property type="entry name" value="NANEUSMPORT"/>
</dbReference>
<dbReference type="RefSeq" id="WP_106063537.1">
    <property type="nucleotide sequence ID" value="NZ_PVXO01000037.1"/>
</dbReference>
<dbReference type="AlphaFoldDB" id="A0A2T0B466"/>
<evidence type="ECO:0000256" key="1">
    <source>
        <dbReference type="ARBA" id="ARBA00004141"/>
    </source>
</evidence>
<evidence type="ECO:0000256" key="3">
    <source>
        <dbReference type="ARBA" id="ARBA00022692"/>
    </source>
</evidence>
<dbReference type="InterPro" id="IPR000175">
    <property type="entry name" value="Na/ntran_symport"/>
</dbReference>
<keyword evidence="3 6" id="KW-0812">Transmembrane</keyword>
<dbReference type="SUPFAM" id="SSF161070">
    <property type="entry name" value="SNF-like"/>
    <property type="match status" value="1"/>
</dbReference>